<feature type="domain" description="B12-binding" evidence="8">
    <location>
        <begin position="50"/>
        <end position="186"/>
    </location>
</feature>
<keyword evidence="3" id="KW-0808">Transferase</keyword>
<evidence type="ECO:0000313" key="11">
    <source>
        <dbReference type="Proteomes" id="UP000195137"/>
    </source>
</evidence>
<dbReference type="Pfam" id="PF02310">
    <property type="entry name" value="B12-binding"/>
    <property type="match status" value="1"/>
</dbReference>
<dbReference type="AlphaFoldDB" id="A0A1Y3GD39"/>
<evidence type="ECO:0000256" key="7">
    <source>
        <dbReference type="ARBA" id="ARBA00023014"/>
    </source>
</evidence>
<keyword evidence="11" id="KW-1185">Reference proteome</keyword>
<proteinExistence type="predicted"/>
<organism evidence="10 11">
    <name type="scientific">Methanonatronarchaeum thermophilum</name>
    <dbReference type="NCBI Taxonomy" id="1927129"/>
    <lineage>
        <taxon>Archaea</taxon>
        <taxon>Methanobacteriati</taxon>
        <taxon>Methanobacteriota</taxon>
        <taxon>Methanonatronarchaeia</taxon>
        <taxon>Methanonatronarchaeales</taxon>
        <taxon>Methanonatronarchaeaceae</taxon>
        <taxon>Methanonatronarchaeum</taxon>
    </lineage>
</organism>
<feature type="domain" description="Radical SAM core" evidence="9">
    <location>
        <begin position="231"/>
        <end position="467"/>
    </location>
</feature>
<protein>
    <submittedName>
        <fullName evidence="10">Radical SAM superfamily enzyme</fullName>
    </submittedName>
</protein>
<reference evidence="10 11" key="1">
    <citation type="submission" date="2016-12" db="EMBL/GenBank/DDBJ databases">
        <title>Discovery of methanogenic haloarchaea.</title>
        <authorList>
            <person name="Sorokin D.Y."/>
            <person name="Makarova K.S."/>
            <person name="Abbas B."/>
            <person name="Ferrer M."/>
            <person name="Golyshin P.N."/>
        </authorList>
    </citation>
    <scope>NUCLEOTIDE SEQUENCE [LARGE SCALE GENOMIC DNA]</scope>
    <source>
        <strain evidence="10">AMET1</strain>
    </source>
</reference>
<dbReference type="PANTHER" id="PTHR43409:SF7">
    <property type="entry name" value="BLL1977 PROTEIN"/>
    <property type="match status" value="1"/>
</dbReference>
<keyword evidence="5" id="KW-0479">Metal-binding</keyword>
<dbReference type="InterPro" id="IPR007197">
    <property type="entry name" value="rSAM"/>
</dbReference>
<keyword evidence="7" id="KW-0411">Iron-sulfur</keyword>
<dbReference type="Pfam" id="PF04055">
    <property type="entry name" value="Radical_SAM"/>
    <property type="match status" value="1"/>
</dbReference>
<dbReference type="InterPro" id="IPR006638">
    <property type="entry name" value="Elp3/MiaA/NifB-like_rSAM"/>
</dbReference>
<dbReference type="Proteomes" id="UP000195137">
    <property type="component" value="Unassembled WGS sequence"/>
</dbReference>
<comment type="caution">
    <text evidence="10">The sequence shown here is derived from an EMBL/GenBank/DDBJ whole genome shotgun (WGS) entry which is preliminary data.</text>
</comment>
<evidence type="ECO:0000259" key="9">
    <source>
        <dbReference type="PROSITE" id="PS51918"/>
    </source>
</evidence>
<keyword evidence="2" id="KW-0489">Methyltransferase</keyword>
<gene>
    <name evidence="10" type="ORF">AMET1_0810</name>
</gene>
<dbReference type="SFLD" id="SFLDG01082">
    <property type="entry name" value="B12-binding_domain_containing"/>
    <property type="match status" value="1"/>
</dbReference>
<dbReference type="SUPFAM" id="SSF52242">
    <property type="entry name" value="Cobalamin (vitamin B12)-binding domain"/>
    <property type="match status" value="1"/>
</dbReference>
<dbReference type="Gene3D" id="3.80.30.20">
    <property type="entry name" value="tm_1862 like domain"/>
    <property type="match status" value="1"/>
</dbReference>
<comment type="cofactor">
    <cofactor evidence="1">
        <name>[4Fe-4S] cluster</name>
        <dbReference type="ChEBI" id="CHEBI:49883"/>
    </cofactor>
</comment>
<evidence type="ECO:0000256" key="6">
    <source>
        <dbReference type="ARBA" id="ARBA00023004"/>
    </source>
</evidence>
<evidence type="ECO:0000256" key="4">
    <source>
        <dbReference type="ARBA" id="ARBA00022691"/>
    </source>
</evidence>
<dbReference type="GO" id="GO:0046872">
    <property type="term" value="F:metal ion binding"/>
    <property type="evidence" value="ECO:0007669"/>
    <property type="project" value="UniProtKB-KW"/>
</dbReference>
<dbReference type="SUPFAM" id="SSF102114">
    <property type="entry name" value="Radical SAM enzymes"/>
    <property type="match status" value="1"/>
</dbReference>
<dbReference type="InterPro" id="IPR023404">
    <property type="entry name" value="rSAM_horseshoe"/>
</dbReference>
<dbReference type="EMBL" id="MRZU01000003">
    <property type="protein sequence ID" value="OUJ19157.1"/>
    <property type="molecule type" value="Genomic_DNA"/>
</dbReference>
<evidence type="ECO:0000256" key="3">
    <source>
        <dbReference type="ARBA" id="ARBA00022679"/>
    </source>
</evidence>
<keyword evidence="4" id="KW-0949">S-adenosyl-L-methionine</keyword>
<dbReference type="Gene3D" id="3.40.50.280">
    <property type="entry name" value="Cobalamin-binding domain"/>
    <property type="match status" value="1"/>
</dbReference>
<dbReference type="PROSITE" id="PS51332">
    <property type="entry name" value="B12_BINDING"/>
    <property type="match status" value="1"/>
</dbReference>
<dbReference type="GO" id="GO:0051539">
    <property type="term" value="F:4 iron, 4 sulfur cluster binding"/>
    <property type="evidence" value="ECO:0007669"/>
    <property type="project" value="UniProtKB-KW"/>
</dbReference>
<dbReference type="PROSITE" id="PS51918">
    <property type="entry name" value="RADICAL_SAM"/>
    <property type="match status" value="1"/>
</dbReference>
<evidence type="ECO:0000313" key="10">
    <source>
        <dbReference type="EMBL" id="OUJ19157.1"/>
    </source>
</evidence>
<evidence type="ECO:0000256" key="2">
    <source>
        <dbReference type="ARBA" id="ARBA00022603"/>
    </source>
</evidence>
<accession>A0A1Y3GD39</accession>
<name>A0A1Y3GD39_9EURY</name>
<dbReference type="SMART" id="SM00729">
    <property type="entry name" value="Elp3"/>
    <property type="match status" value="1"/>
</dbReference>
<evidence type="ECO:0000256" key="5">
    <source>
        <dbReference type="ARBA" id="ARBA00022723"/>
    </source>
</evidence>
<dbReference type="GO" id="GO:0031419">
    <property type="term" value="F:cobalamin binding"/>
    <property type="evidence" value="ECO:0007669"/>
    <property type="project" value="InterPro"/>
</dbReference>
<dbReference type="CDD" id="cd02068">
    <property type="entry name" value="radical_SAM_B12_BD"/>
    <property type="match status" value="1"/>
</dbReference>
<dbReference type="SFLD" id="SFLDS00029">
    <property type="entry name" value="Radical_SAM"/>
    <property type="match status" value="1"/>
</dbReference>
<dbReference type="PANTHER" id="PTHR43409">
    <property type="entry name" value="ANAEROBIC MAGNESIUM-PROTOPORPHYRIN IX MONOMETHYL ESTER CYCLASE-RELATED"/>
    <property type="match status" value="1"/>
</dbReference>
<evidence type="ECO:0000259" key="8">
    <source>
        <dbReference type="PROSITE" id="PS51332"/>
    </source>
</evidence>
<dbReference type="SFLD" id="SFLDG01123">
    <property type="entry name" value="methyltransferase_(Class_B)"/>
    <property type="match status" value="1"/>
</dbReference>
<sequence>MFRFDASPISFLNRSLNIRYEIYLLVVWPEFIIDCVRYILLMTTEVLLINPPDFKSKYKKYFNIRAPPLGIAYIASVLDENDIDVVLMDCAAEDIGYDEMARKVGELDPFLVGVTSTTPLIPEALRSIQVAKEASNAYTVLGGPHPTFMHEDILNQNESVDFVVKGEGEYTVLDLYQTLREEGDLSNVEGIVFRSEGRVVENEDRALIEDLDSLPYPARHLLPTDKYVVFDDRMSITTMVCSRGCPMQCSFCASSALHGKAIRKRSPTDVVDEMEHVKETLDVSTIAFMDDTFTLLPDWVREFCRELKDRDIDIGWGCTARVDKIDRDMIELMRDAGCHTIFIGVESGNQEILDRVKKGTQTSQVKKIFETANDVGMRTVASLAIGLPGETRETVNRSIQFVKDIKANYALFSIATPYPGTEFYNNMKDIGKIKGEWGDYDLFSPVVETTTLTLEEIHSLQKQAFKEFYLRPTYIMKNLVKEGVPFFKVMSAILKQSMKQSN</sequence>
<dbReference type="CDD" id="cd01335">
    <property type="entry name" value="Radical_SAM"/>
    <property type="match status" value="1"/>
</dbReference>
<dbReference type="InterPro" id="IPR058240">
    <property type="entry name" value="rSAM_sf"/>
</dbReference>
<keyword evidence="6" id="KW-0408">Iron</keyword>
<dbReference type="InterPro" id="IPR034466">
    <property type="entry name" value="Methyltransferase_Class_B"/>
</dbReference>
<evidence type="ECO:0000256" key="1">
    <source>
        <dbReference type="ARBA" id="ARBA00001966"/>
    </source>
</evidence>
<dbReference type="InterPro" id="IPR036724">
    <property type="entry name" value="Cobalamin-bd_sf"/>
</dbReference>
<dbReference type="GO" id="GO:0003824">
    <property type="term" value="F:catalytic activity"/>
    <property type="evidence" value="ECO:0007669"/>
    <property type="project" value="InterPro"/>
</dbReference>
<dbReference type="InterPro" id="IPR051198">
    <property type="entry name" value="BchE-like"/>
</dbReference>
<dbReference type="InterPro" id="IPR006158">
    <property type="entry name" value="Cobalamin-bd"/>
</dbReference>